<proteinExistence type="predicted"/>
<protein>
    <submittedName>
        <fullName evidence="1">Uncharacterized protein</fullName>
    </submittedName>
</protein>
<keyword evidence="2" id="KW-1185">Reference proteome</keyword>
<evidence type="ECO:0000313" key="1">
    <source>
        <dbReference type="EMBL" id="KAK8077601.1"/>
    </source>
</evidence>
<name>A0ABR1W4Y6_9PEZI</name>
<dbReference type="Proteomes" id="UP001446871">
    <property type="component" value="Unassembled WGS sequence"/>
</dbReference>
<reference evidence="1 2" key="1">
    <citation type="submission" date="2023-01" db="EMBL/GenBank/DDBJ databases">
        <title>Analysis of 21 Apiospora genomes using comparative genomics revels a genus with tremendous synthesis potential of carbohydrate active enzymes and secondary metabolites.</title>
        <authorList>
            <person name="Sorensen T."/>
        </authorList>
    </citation>
    <scope>NUCLEOTIDE SEQUENCE [LARGE SCALE GENOMIC DNA]</scope>
    <source>
        <strain evidence="1 2">CBS 83171</strain>
    </source>
</reference>
<sequence>MAGPGGYNDLQKEVSSAISEFEERFEDVDDREEDASSHKAVIIRNPRAYFNSYSGDDNYNSHHREPLLARATSPPLRDLDHQPSPTRASKMFSKACGCFNRICHRPRRRSVSPTFLAFSGLKV</sequence>
<accession>A0ABR1W4Y6</accession>
<comment type="caution">
    <text evidence="1">The sequence shown here is derived from an EMBL/GenBank/DDBJ whole genome shotgun (WGS) entry which is preliminary data.</text>
</comment>
<evidence type="ECO:0000313" key="2">
    <source>
        <dbReference type="Proteomes" id="UP001446871"/>
    </source>
</evidence>
<organism evidence="1 2">
    <name type="scientific">Apiospora saccharicola</name>
    <dbReference type="NCBI Taxonomy" id="335842"/>
    <lineage>
        <taxon>Eukaryota</taxon>
        <taxon>Fungi</taxon>
        <taxon>Dikarya</taxon>
        <taxon>Ascomycota</taxon>
        <taxon>Pezizomycotina</taxon>
        <taxon>Sordariomycetes</taxon>
        <taxon>Xylariomycetidae</taxon>
        <taxon>Amphisphaeriales</taxon>
        <taxon>Apiosporaceae</taxon>
        <taxon>Apiospora</taxon>
    </lineage>
</organism>
<dbReference type="EMBL" id="JAQQWM010000002">
    <property type="protein sequence ID" value="KAK8077601.1"/>
    <property type="molecule type" value="Genomic_DNA"/>
</dbReference>
<gene>
    <name evidence="1" type="ORF">PG996_003771</name>
</gene>